<organism evidence="2 3">
    <name type="scientific">Saguinus oedipus</name>
    <name type="common">Cotton-top tamarin</name>
    <name type="synonym">Oedipomidas oedipus</name>
    <dbReference type="NCBI Taxonomy" id="9490"/>
    <lineage>
        <taxon>Eukaryota</taxon>
        <taxon>Metazoa</taxon>
        <taxon>Chordata</taxon>
        <taxon>Craniata</taxon>
        <taxon>Vertebrata</taxon>
        <taxon>Euteleostomi</taxon>
        <taxon>Mammalia</taxon>
        <taxon>Eutheria</taxon>
        <taxon>Euarchontoglires</taxon>
        <taxon>Primates</taxon>
        <taxon>Haplorrhini</taxon>
        <taxon>Platyrrhini</taxon>
        <taxon>Cebidae</taxon>
        <taxon>Callitrichinae</taxon>
        <taxon>Saguinus</taxon>
    </lineage>
</organism>
<name>A0ABQ9VUY4_SAGOE</name>
<keyword evidence="3" id="KW-1185">Reference proteome</keyword>
<dbReference type="Proteomes" id="UP001266305">
    <property type="component" value="Unassembled WGS sequence"/>
</dbReference>
<comment type="caution">
    <text evidence="2">The sequence shown here is derived from an EMBL/GenBank/DDBJ whole genome shotgun (WGS) entry which is preliminary data.</text>
</comment>
<gene>
    <name evidence="2" type="ORF">P7K49_007408</name>
</gene>
<reference evidence="2 3" key="1">
    <citation type="submission" date="2023-05" db="EMBL/GenBank/DDBJ databases">
        <title>B98-5 Cell Line De Novo Hybrid Assembly: An Optical Mapping Approach.</title>
        <authorList>
            <person name="Kananen K."/>
            <person name="Auerbach J.A."/>
            <person name="Kautto E."/>
            <person name="Blachly J.S."/>
        </authorList>
    </citation>
    <scope>NUCLEOTIDE SEQUENCE [LARGE SCALE GENOMIC DNA]</scope>
    <source>
        <strain evidence="2">B95-8</strain>
        <tissue evidence="2">Cell line</tissue>
    </source>
</reference>
<sequence length="132" mass="14116">MAGAIRRGGPRHLRDHAECPHADWILCLSLELCGHWSHPAFSCNPAMPTVSRPWTEPDRLQGEGPPATAGPHAACSSQPVAGQASNECSSGLRGLVIQCPKSPLSHNVLISPFSSYADLDEGRHCCVCSRTH</sequence>
<evidence type="ECO:0000256" key="1">
    <source>
        <dbReference type="SAM" id="MobiDB-lite"/>
    </source>
</evidence>
<feature type="region of interest" description="Disordered" evidence="1">
    <location>
        <begin position="54"/>
        <end position="76"/>
    </location>
</feature>
<evidence type="ECO:0000313" key="2">
    <source>
        <dbReference type="EMBL" id="KAK2113142.1"/>
    </source>
</evidence>
<accession>A0ABQ9VUY4</accession>
<protein>
    <submittedName>
        <fullName evidence="2">Uncharacterized protein</fullName>
    </submittedName>
</protein>
<proteinExistence type="predicted"/>
<dbReference type="EMBL" id="JASSZA010000004">
    <property type="protein sequence ID" value="KAK2113142.1"/>
    <property type="molecule type" value="Genomic_DNA"/>
</dbReference>
<evidence type="ECO:0000313" key="3">
    <source>
        <dbReference type="Proteomes" id="UP001266305"/>
    </source>
</evidence>